<dbReference type="Pfam" id="PF07690">
    <property type="entry name" value="MFS_1"/>
    <property type="match status" value="1"/>
</dbReference>
<evidence type="ECO:0000256" key="2">
    <source>
        <dbReference type="ARBA" id="ARBA00008537"/>
    </source>
</evidence>
<evidence type="ECO:0000256" key="8">
    <source>
        <dbReference type="SAM" id="Phobius"/>
    </source>
</evidence>
<dbReference type="EMBL" id="CP158568">
    <property type="protein sequence ID" value="XBY46485.1"/>
    <property type="molecule type" value="Genomic_DNA"/>
</dbReference>
<dbReference type="KEGG" id="mflg:ABS361_09880"/>
<feature type="transmembrane region" description="Helical" evidence="8">
    <location>
        <begin position="179"/>
        <end position="199"/>
    </location>
</feature>
<dbReference type="Gene3D" id="1.20.1720.10">
    <property type="entry name" value="Multidrug resistance protein D"/>
    <property type="match status" value="1"/>
</dbReference>
<feature type="transmembrane region" description="Helical" evidence="8">
    <location>
        <begin position="116"/>
        <end position="135"/>
    </location>
</feature>
<name>A0AAU7XF66_9HYPH</name>
<dbReference type="SUPFAM" id="SSF103473">
    <property type="entry name" value="MFS general substrate transporter"/>
    <property type="match status" value="1"/>
</dbReference>
<dbReference type="InterPro" id="IPR020846">
    <property type="entry name" value="MFS_dom"/>
</dbReference>
<protein>
    <submittedName>
        <fullName evidence="10">DHA2 family efflux MFS transporter permease subunit</fullName>
    </submittedName>
</protein>
<keyword evidence="5 8" id="KW-0812">Transmembrane</keyword>
<organism evidence="10">
    <name type="scientific">Methyloraptor flagellatus</name>
    <dbReference type="NCBI Taxonomy" id="3162530"/>
    <lineage>
        <taxon>Bacteria</taxon>
        <taxon>Pseudomonadati</taxon>
        <taxon>Pseudomonadota</taxon>
        <taxon>Alphaproteobacteria</taxon>
        <taxon>Hyphomicrobiales</taxon>
        <taxon>Ancalomicrobiaceae</taxon>
        <taxon>Methyloraptor</taxon>
    </lineage>
</organism>
<keyword evidence="6 8" id="KW-1133">Transmembrane helix</keyword>
<dbReference type="Gene3D" id="1.20.1250.20">
    <property type="entry name" value="MFS general substrate transporter like domains"/>
    <property type="match status" value="1"/>
</dbReference>
<feature type="transmembrane region" description="Helical" evidence="8">
    <location>
        <begin position="466"/>
        <end position="484"/>
    </location>
</feature>
<evidence type="ECO:0000313" key="10">
    <source>
        <dbReference type="EMBL" id="XBY46485.1"/>
    </source>
</evidence>
<evidence type="ECO:0000256" key="3">
    <source>
        <dbReference type="ARBA" id="ARBA00022448"/>
    </source>
</evidence>
<accession>A0AAU7XF66</accession>
<dbReference type="PROSITE" id="PS50850">
    <property type="entry name" value="MFS"/>
    <property type="match status" value="1"/>
</dbReference>
<dbReference type="RefSeq" id="WP_407051579.1">
    <property type="nucleotide sequence ID" value="NZ_CP158568.1"/>
</dbReference>
<keyword evidence="4" id="KW-1003">Cell membrane</keyword>
<dbReference type="PANTHER" id="PTHR42718">
    <property type="entry name" value="MAJOR FACILITATOR SUPERFAMILY MULTIDRUG TRANSPORTER MFSC"/>
    <property type="match status" value="1"/>
</dbReference>
<feature type="transmembrane region" description="Helical" evidence="8">
    <location>
        <begin position="31"/>
        <end position="51"/>
    </location>
</feature>
<feature type="transmembrane region" description="Helical" evidence="8">
    <location>
        <begin position="58"/>
        <end position="78"/>
    </location>
</feature>
<dbReference type="CDD" id="cd17503">
    <property type="entry name" value="MFS_LmrB_MDR_like"/>
    <property type="match status" value="1"/>
</dbReference>
<feature type="transmembrane region" description="Helical" evidence="8">
    <location>
        <begin position="285"/>
        <end position="307"/>
    </location>
</feature>
<evidence type="ECO:0000259" key="9">
    <source>
        <dbReference type="PROSITE" id="PS50850"/>
    </source>
</evidence>
<evidence type="ECO:0000256" key="7">
    <source>
        <dbReference type="ARBA" id="ARBA00023136"/>
    </source>
</evidence>
<dbReference type="NCBIfam" id="TIGR00711">
    <property type="entry name" value="efflux_EmrB"/>
    <property type="match status" value="1"/>
</dbReference>
<feature type="transmembrane region" description="Helical" evidence="8">
    <location>
        <begin position="342"/>
        <end position="366"/>
    </location>
</feature>
<evidence type="ECO:0000256" key="1">
    <source>
        <dbReference type="ARBA" id="ARBA00004651"/>
    </source>
</evidence>
<proteinExistence type="inferred from homology"/>
<feature type="transmembrane region" description="Helical" evidence="8">
    <location>
        <begin position="211"/>
        <end position="229"/>
    </location>
</feature>
<comment type="subcellular location">
    <subcellularLocation>
        <location evidence="1">Cell membrane</location>
        <topology evidence="1">Multi-pass membrane protein</topology>
    </subcellularLocation>
</comment>
<keyword evidence="3" id="KW-0813">Transport</keyword>
<gene>
    <name evidence="10" type="ORF">ABS361_09880</name>
</gene>
<feature type="domain" description="Major facilitator superfamily (MFS) profile" evidence="9">
    <location>
        <begin position="1"/>
        <end position="489"/>
    </location>
</feature>
<dbReference type="GO" id="GO:0005886">
    <property type="term" value="C:plasma membrane"/>
    <property type="evidence" value="ECO:0007669"/>
    <property type="project" value="UniProtKB-SubCell"/>
</dbReference>
<dbReference type="InterPro" id="IPR011701">
    <property type="entry name" value="MFS"/>
</dbReference>
<keyword evidence="7 8" id="KW-0472">Membrane</keyword>
<evidence type="ECO:0000256" key="4">
    <source>
        <dbReference type="ARBA" id="ARBA00022475"/>
    </source>
</evidence>
<dbReference type="PANTHER" id="PTHR42718:SF9">
    <property type="entry name" value="MAJOR FACILITATOR SUPERFAMILY MULTIDRUG TRANSPORTER MFSC"/>
    <property type="match status" value="1"/>
</dbReference>
<evidence type="ECO:0000256" key="6">
    <source>
        <dbReference type="ARBA" id="ARBA00022989"/>
    </source>
</evidence>
<sequence>MFMALIDIQIVSGSLRDIQGGLSASRDEMSWVQTSYLVAEIVMIPLTGWLASVFSTRWLFTASAVLFTVASLLCGLAWSIESMIVFRVVQGFVGGAMIPLAFSAGFALFRGPKAALIPAVLGVMGTLAPTLGPTLGGWITETLSWRHLFYVNIVPGLVIAVAVPVFVRVDEPDLSRLRGFDALSIPFIAIAFGGLGYVLEEGVRKDWFASPIIAASAAAALASFVVVIWRGLTHRRPVLDFGALAIPNYGLGCALAFIVGVGNYGAIYVLPVFLGEVRAFNSLDIGRAIFVTGVAQVLTTIVIAATANRVDQRLLLAVGLVGYGASLAMMTRLTHDWGGAEFFWALVLRGAASMAVVVPITSFALAGVPRPRLPSASGLFNLMRNLGGAVGIAVISAMLQQGQTVHYARMAERVTPFVAHAAEVRDGLASRFGTVFADDRRADRAGLSRLTKIAEREAFVLAISDVLKWMAALFFIGLAAVPFLRRKEQVAAAVEGKAHEPA</sequence>
<dbReference type="GO" id="GO:0022857">
    <property type="term" value="F:transmembrane transporter activity"/>
    <property type="evidence" value="ECO:0007669"/>
    <property type="project" value="InterPro"/>
</dbReference>
<feature type="transmembrane region" description="Helical" evidence="8">
    <location>
        <begin position="84"/>
        <end position="109"/>
    </location>
</feature>
<reference evidence="10" key="1">
    <citation type="submission" date="2024-06" db="EMBL/GenBank/DDBJ databases">
        <title>Methylostella associata gen. nov., sp. nov., a novel Ancalomicrobiaceae-affiliated facultatively methylotrophic bacteria that feed on methanotrophs of the genus Methylococcus.</title>
        <authorList>
            <person name="Saltykova V."/>
            <person name="Danilova O.V."/>
            <person name="Oshkin I.Y."/>
            <person name="Belova S.E."/>
            <person name="Pimenov N.V."/>
            <person name="Dedysh S.N."/>
        </authorList>
    </citation>
    <scope>NUCLEOTIDE SEQUENCE</scope>
    <source>
        <strain evidence="10">S20</strain>
    </source>
</reference>
<feature type="transmembrane region" description="Helical" evidence="8">
    <location>
        <begin position="249"/>
        <end position="273"/>
    </location>
</feature>
<dbReference type="AlphaFoldDB" id="A0AAU7XF66"/>
<comment type="similarity">
    <text evidence="2">Belongs to the major facilitator superfamily. EmrB family.</text>
</comment>
<dbReference type="InterPro" id="IPR036259">
    <property type="entry name" value="MFS_trans_sf"/>
</dbReference>
<dbReference type="InterPro" id="IPR004638">
    <property type="entry name" value="EmrB-like"/>
</dbReference>
<feature type="transmembrane region" description="Helical" evidence="8">
    <location>
        <begin position="314"/>
        <end position="330"/>
    </location>
</feature>
<evidence type="ECO:0000256" key="5">
    <source>
        <dbReference type="ARBA" id="ARBA00022692"/>
    </source>
</evidence>
<feature type="transmembrane region" description="Helical" evidence="8">
    <location>
        <begin position="147"/>
        <end position="167"/>
    </location>
</feature>